<dbReference type="Proteomes" id="UP001152531">
    <property type="component" value="Unassembled WGS sequence"/>
</dbReference>
<protein>
    <submittedName>
        <fullName evidence="1">Pyridoxal kinase Bud16p</fullName>
    </submittedName>
</protein>
<gene>
    <name evidence="1" type="ORF">CLIB1444_01S10550</name>
</gene>
<keyword evidence="2" id="KW-1185">Reference proteome</keyword>
<accession>A0ACA9Y0Z0</accession>
<comment type="caution">
    <text evidence="1">The sequence shown here is derived from an EMBL/GenBank/DDBJ whole genome shotgun (WGS) entry which is preliminary data.</text>
</comment>
<reference evidence="1" key="1">
    <citation type="submission" date="2022-06" db="EMBL/GenBank/DDBJ databases">
        <authorList>
            <person name="Legras J.-L."/>
            <person name="Devillers H."/>
            <person name="Grondin C."/>
        </authorList>
    </citation>
    <scope>NUCLEOTIDE SEQUENCE</scope>
    <source>
        <strain evidence="1">CLIB 1444</strain>
    </source>
</reference>
<organism evidence="1 2">
    <name type="scientific">[Candida] jaroonii</name>
    <dbReference type="NCBI Taxonomy" id="467808"/>
    <lineage>
        <taxon>Eukaryota</taxon>
        <taxon>Fungi</taxon>
        <taxon>Dikarya</taxon>
        <taxon>Ascomycota</taxon>
        <taxon>Saccharomycotina</taxon>
        <taxon>Pichiomycetes</taxon>
        <taxon>Debaryomycetaceae</taxon>
        <taxon>Yamadazyma</taxon>
    </lineage>
</organism>
<keyword evidence="1" id="KW-0418">Kinase</keyword>
<evidence type="ECO:0000313" key="1">
    <source>
        <dbReference type="EMBL" id="CAH6718608.1"/>
    </source>
</evidence>
<sequence length="274" mass="30844">MPGQILTISSHVVHGYVGNRGMTFPLQVMGWNVDALNTTNYSNHPGYGSFSGEIEKPQLIFDVLKGLQDIGNGIENYDILITGYLPNYEIITSVKNMMDDLSDTKKPVIVMDPILGDNGKLYLSEAVVPVYKEILASGKIDVITPNQFEFEYFTGVKITDETTLKQAITKFKSLYNVKHIVISSVNFDDSMYCVGYVDDLILIPIEEIPVKFFGCGDLFTALMAHNFVKYDFEHALKDSVEKLSKVLQRTVEHEPGVKIIKDLRIIQSKDIYLQ</sequence>
<keyword evidence="1" id="KW-0808">Transferase</keyword>
<proteinExistence type="predicted"/>
<dbReference type="EMBL" id="CALSDN010000001">
    <property type="protein sequence ID" value="CAH6718608.1"/>
    <property type="molecule type" value="Genomic_DNA"/>
</dbReference>
<name>A0ACA9Y0Z0_9ASCO</name>
<evidence type="ECO:0000313" key="2">
    <source>
        <dbReference type="Proteomes" id="UP001152531"/>
    </source>
</evidence>